<dbReference type="InterPro" id="IPR013529">
    <property type="entry name" value="Glyco_hydro_42_N"/>
</dbReference>
<keyword evidence="5" id="KW-1185">Reference proteome</keyword>
<accession>A0A2K9NK07</accession>
<dbReference type="OrthoDB" id="9800974at2"/>
<dbReference type="InterPro" id="IPR001944">
    <property type="entry name" value="Glycoside_Hdrlase_35"/>
</dbReference>
<dbReference type="GO" id="GO:0009341">
    <property type="term" value="C:beta-galactosidase complex"/>
    <property type="evidence" value="ECO:0007669"/>
    <property type="project" value="InterPro"/>
</dbReference>
<dbReference type="GO" id="GO:0005975">
    <property type="term" value="P:carbohydrate metabolic process"/>
    <property type="evidence" value="ECO:0007669"/>
    <property type="project" value="InterPro"/>
</dbReference>
<dbReference type="AlphaFoldDB" id="A0A2K9NK07"/>
<evidence type="ECO:0000313" key="5">
    <source>
        <dbReference type="Proteomes" id="UP000234752"/>
    </source>
</evidence>
<dbReference type="Pfam" id="PF18120">
    <property type="entry name" value="DUF5597"/>
    <property type="match status" value="1"/>
</dbReference>
<dbReference type="InterPro" id="IPR040719">
    <property type="entry name" value="DUF5597"/>
</dbReference>
<sequence>MPVSRFSRLLAVGLLSLALSTGPALAADAPLPRMVSEQGRHALLVDGKPFLILGAQVNNSSNYPAALPAVWPAVKEVGANTLQVPIAWEQIEPKEGQYDFSFVDHLLDQARANNVRLIPLWFATWKNNGPNYAPAWVKLNNDRFPRVVEAKGIIRNSLSPHGKETLEADKRAFAALMRHLKKVDPQRTVIMVQVENEVGTYGAIRDHGPTAEKLFNGPVPADLIKAMGKKPGKWRDVFDKDADEFFHAWHIGRFCDEVAAAGKREYDLPMYVNAALRDPFKDQDPYTYSAGGPTWNVLDIWKAAAPGIDFLAPDIYMAEYAPYVTTLEQYGRPDNALMVAEMGSKAVYARYLFAVLGRQGIGYSPFGLDYTGYANAPLGAEKITPETLAPFTLAYRAVTPIADLIAEKSLKGKVWGGAEPEAVHAEQITLGDAPWKVELSYGLGQFGMDKPPGNPVPKGGAVIIEMAKDDYLITGVHVRVDFQSMRDGRGRIFDRVEEGRFVNGSWVVDRVWNGDQTDYGLNLTDRAQILRVTLATYPTK</sequence>
<dbReference type="RefSeq" id="WP_102114874.1">
    <property type="nucleotide sequence ID" value="NZ_BMGN01000001.1"/>
</dbReference>
<protein>
    <submittedName>
        <fullName evidence="4">Glycoside hydrolase</fullName>
    </submittedName>
</protein>
<dbReference type="GO" id="GO:0004565">
    <property type="term" value="F:beta-galactosidase activity"/>
    <property type="evidence" value="ECO:0007669"/>
    <property type="project" value="InterPro"/>
</dbReference>
<organism evidence="4 5">
    <name type="scientific">Niveispirillum cyanobacteriorum</name>
    <dbReference type="NCBI Taxonomy" id="1612173"/>
    <lineage>
        <taxon>Bacteria</taxon>
        <taxon>Pseudomonadati</taxon>
        <taxon>Pseudomonadota</taxon>
        <taxon>Alphaproteobacteria</taxon>
        <taxon>Rhodospirillales</taxon>
        <taxon>Azospirillaceae</taxon>
        <taxon>Niveispirillum</taxon>
    </lineage>
</organism>
<keyword evidence="3" id="KW-0326">Glycosidase</keyword>
<proteinExistence type="inferred from homology"/>
<keyword evidence="4" id="KW-0614">Plasmid</keyword>
<name>A0A2K9NK07_9PROT</name>
<evidence type="ECO:0000256" key="2">
    <source>
        <dbReference type="ARBA" id="ARBA00022801"/>
    </source>
</evidence>
<gene>
    <name evidence="4" type="ORF">C0V82_23635</name>
</gene>
<dbReference type="Pfam" id="PF02449">
    <property type="entry name" value="Glyco_hydro_42"/>
    <property type="match status" value="1"/>
</dbReference>
<dbReference type="InterPro" id="IPR017853">
    <property type="entry name" value="GH"/>
</dbReference>
<evidence type="ECO:0000313" key="4">
    <source>
        <dbReference type="EMBL" id="AUN33361.1"/>
    </source>
</evidence>
<dbReference type="SUPFAM" id="SSF51445">
    <property type="entry name" value="(Trans)glycosidases"/>
    <property type="match status" value="1"/>
</dbReference>
<geneLocation type="plasmid" evidence="4 5">
    <name>unnamed1</name>
</geneLocation>
<evidence type="ECO:0000256" key="3">
    <source>
        <dbReference type="ARBA" id="ARBA00023295"/>
    </source>
</evidence>
<dbReference type="Gene3D" id="2.60.220.20">
    <property type="entry name" value="putative beta-Galactosidase from caulobacter crescentus"/>
    <property type="match status" value="1"/>
</dbReference>
<keyword evidence="2 4" id="KW-0378">Hydrolase</keyword>
<evidence type="ECO:0000256" key="1">
    <source>
        <dbReference type="ARBA" id="ARBA00009809"/>
    </source>
</evidence>
<dbReference type="Proteomes" id="UP000234752">
    <property type="component" value="Plasmid unnamed1"/>
</dbReference>
<dbReference type="PANTHER" id="PTHR23421">
    <property type="entry name" value="BETA-GALACTOSIDASE RELATED"/>
    <property type="match status" value="1"/>
</dbReference>
<reference evidence="4 5" key="1">
    <citation type="submission" date="2017-12" db="EMBL/GenBank/DDBJ databases">
        <title>Genomes of bacteria within cyanobacterial aggregates.</title>
        <authorList>
            <person name="Cai H."/>
        </authorList>
    </citation>
    <scope>NUCLEOTIDE SEQUENCE [LARGE SCALE GENOMIC DNA]</scope>
    <source>
        <strain evidence="4 5">TH16</strain>
        <plasmid evidence="4 5">unnamed1</plasmid>
    </source>
</reference>
<comment type="similarity">
    <text evidence="1">Belongs to the glycosyl hydrolase 35 family.</text>
</comment>
<dbReference type="KEGG" id="ncb:C0V82_23635"/>
<dbReference type="Gene3D" id="3.20.20.80">
    <property type="entry name" value="Glycosidases"/>
    <property type="match status" value="1"/>
</dbReference>
<dbReference type="FunFam" id="3.20.20.80:FF:000135">
    <property type="entry name" value="Beta-galactosidase, putative, bgl35A"/>
    <property type="match status" value="1"/>
</dbReference>
<dbReference type="EMBL" id="CP025613">
    <property type="protein sequence ID" value="AUN33361.1"/>
    <property type="molecule type" value="Genomic_DNA"/>
</dbReference>